<dbReference type="OrthoDB" id="10251089at2759"/>
<dbReference type="EMBL" id="JADBJN010000001">
    <property type="protein sequence ID" value="KAG5682173.1"/>
    <property type="molecule type" value="Genomic_DNA"/>
</dbReference>
<keyword evidence="3" id="KW-0862">Zinc</keyword>
<dbReference type="InterPro" id="IPR001876">
    <property type="entry name" value="Znf_RanBP2"/>
</dbReference>
<dbReference type="GO" id="GO:0008270">
    <property type="term" value="F:zinc ion binding"/>
    <property type="evidence" value="ECO:0007669"/>
    <property type="project" value="UniProtKB-KW"/>
</dbReference>
<keyword evidence="2 4" id="KW-0863">Zinc-finger</keyword>
<dbReference type="GO" id="GO:0006511">
    <property type="term" value="P:ubiquitin-dependent protein catabolic process"/>
    <property type="evidence" value="ECO:0007669"/>
    <property type="project" value="InterPro"/>
</dbReference>
<dbReference type="InterPro" id="IPR016563">
    <property type="entry name" value="Npl4"/>
</dbReference>
<dbReference type="GO" id="GO:0043130">
    <property type="term" value="F:ubiquitin binding"/>
    <property type="evidence" value="ECO:0007669"/>
    <property type="project" value="TreeGrafter"/>
</dbReference>
<accession>A0A9J6CJN0</accession>
<dbReference type="GO" id="GO:0005634">
    <property type="term" value="C:nucleus"/>
    <property type="evidence" value="ECO:0007669"/>
    <property type="project" value="TreeGrafter"/>
</dbReference>
<dbReference type="InterPro" id="IPR036443">
    <property type="entry name" value="Znf_RanBP2_sf"/>
</dbReference>
<dbReference type="AlphaFoldDB" id="A0A9J6CJN0"/>
<dbReference type="PROSITE" id="PS01358">
    <property type="entry name" value="ZF_RANBP2_1"/>
    <property type="match status" value="1"/>
</dbReference>
<dbReference type="InterPro" id="IPR007717">
    <property type="entry name" value="NPL4_C"/>
</dbReference>
<evidence type="ECO:0000259" key="5">
    <source>
        <dbReference type="PROSITE" id="PS50199"/>
    </source>
</evidence>
<proteinExistence type="predicted"/>
<gene>
    <name evidence="6" type="ORF">PVAND_011541</name>
</gene>
<evidence type="ECO:0000313" key="7">
    <source>
        <dbReference type="Proteomes" id="UP001107558"/>
    </source>
</evidence>
<keyword evidence="7" id="KW-1185">Reference proteome</keyword>
<dbReference type="Proteomes" id="UP001107558">
    <property type="component" value="Chromosome 1"/>
</dbReference>
<dbReference type="GO" id="GO:0031625">
    <property type="term" value="F:ubiquitin protein ligase binding"/>
    <property type="evidence" value="ECO:0007669"/>
    <property type="project" value="TreeGrafter"/>
</dbReference>
<name>A0A9J6CJN0_POLVA</name>
<evidence type="ECO:0000313" key="6">
    <source>
        <dbReference type="EMBL" id="KAG5682173.1"/>
    </source>
</evidence>
<protein>
    <recommendedName>
        <fullName evidence="5">RanBP2-type domain-containing protein</fullName>
    </recommendedName>
</protein>
<feature type="domain" description="RanBP2-type" evidence="5">
    <location>
        <begin position="137"/>
        <end position="164"/>
    </location>
</feature>
<evidence type="ECO:0000256" key="1">
    <source>
        <dbReference type="ARBA" id="ARBA00022723"/>
    </source>
</evidence>
<evidence type="ECO:0000256" key="2">
    <source>
        <dbReference type="ARBA" id="ARBA00022771"/>
    </source>
</evidence>
<comment type="caution">
    <text evidence="6">The sequence shown here is derived from an EMBL/GenBank/DDBJ whole genome shotgun (WGS) entry which is preliminary data.</text>
</comment>
<sequence length="164" mass="19099">MARPLPVEYLLVDVPASSPLVPLFTFPSRQHHFPIENRLLDNHLQDFAAFHNYMQMYAARDFLLAMSDFHVLLYLYGLTCFDIKMKSQIGPLLQAVRNQDSAQANQFMRGEVWRTFEQLISAHVHENDNHMVPERVDTNNWTCNHCTFINSKDLQTCEMCGLPR</sequence>
<evidence type="ECO:0000256" key="4">
    <source>
        <dbReference type="PROSITE-ProRule" id="PRU00322"/>
    </source>
</evidence>
<keyword evidence="1" id="KW-0479">Metal-binding</keyword>
<dbReference type="PROSITE" id="PS50199">
    <property type="entry name" value="ZF_RANBP2_2"/>
    <property type="match status" value="1"/>
</dbReference>
<dbReference type="Pfam" id="PF05021">
    <property type="entry name" value="NPL4"/>
    <property type="match status" value="1"/>
</dbReference>
<reference evidence="6" key="1">
    <citation type="submission" date="2021-03" db="EMBL/GenBank/DDBJ databases">
        <title>Chromosome level genome of the anhydrobiotic midge Polypedilum vanderplanki.</title>
        <authorList>
            <person name="Yoshida Y."/>
            <person name="Kikawada T."/>
            <person name="Gusev O."/>
        </authorList>
    </citation>
    <scope>NUCLEOTIDE SEQUENCE</scope>
    <source>
        <strain evidence="6">NIAS01</strain>
        <tissue evidence="6">Whole body or cell culture</tissue>
    </source>
</reference>
<dbReference type="PANTHER" id="PTHR12710:SF0">
    <property type="entry name" value="NUCLEAR PROTEIN LOCALIZATION PROTEIN 4 HOMOLOG"/>
    <property type="match status" value="1"/>
</dbReference>
<organism evidence="6 7">
    <name type="scientific">Polypedilum vanderplanki</name>
    <name type="common">Sleeping chironomid midge</name>
    <dbReference type="NCBI Taxonomy" id="319348"/>
    <lineage>
        <taxon>Eukaryota</taxon>
        <taxon>Metazoa</taxon>
        <taxon>Ecdysozoa</taxon>
        <taxon>Arthropoda</taxon>
        <taxon>Hexapoda</taxon>
        <taxon>Insecta</taxon>
        <taxon>Pterygota</taxon>
        <taxon>Neoptera</taxon>
        <taxon>Endopterygota</taxon>
        <taxon>Diptera</taxon>
        <taxon>Nematocera</taxon>
        <taxon>Chironomoidea</taxon>
        <taxon>Chironomidae</taxon>
        <taxon>Chironominae</taxon>
        <taxon>Polypedilum</taxon>
        <taxon>Polypedilum</taxon>
    </lineage>
</organism>
<dbReference type="PANTHER" id="PTHR12710">
    <property type="entry name" value="NUCLEAR PROTEIN LOCALIZATION 4"/>
    <property type="match status" value="1"/>
</dbReference>
<dbReference type="SUPFAM" id="SSF90209">
    <property type="entry name" value="Ran binding protein zinc finger-like"/>
    <property type="match status" value="1"/>
</dbReference>
<evidence type="ECO:0000256" key="3">
    <source>
        <dbReference type="ARBA" id="ARBA00022833"/>
    </source>
</evidence>
<dbReference type="SMART" id="SM00547">
    <property type="entry name" value="ZnF_RBZ"/>
    <property type="match status" value="1"/>
</dbReference>
<dbReference type="Gene3D" id="2.30.30.380">
    <property type="entry name" value="Zn-finger domain of Sec23/24"/>
    <property type="match status" value="1"/>
</dbReference>